<name>A3JZV0_SAGS3</name>
<dbReference type="SUPFAM" id="SSF56059">
    <property type="entry name" value="Glutathione synthetase ATP-binding domain-like"/>
    <property type="match status" value="1"/>
</dbReference>
<dbReference type="PANTHER" id="PTHR42793:SF1">
    <property type="entry name" value="PEPTIDYL-LYSINE N-ACETYLTRANSFERASE PATZ"/>
    <property type="match status" value="1"/>
</dbReference>
<dbReference type="EMBL" id="AAYA01000002">
    <property type="protein sequence ID" value="EBA10003.1"/>
    <property type="molecule type" value="Genomic_DNA"/>
</dbReference>
<dbReference type="eggNOG" id="COG0045">
    <property type="taxonomic scope" value="Bacteria"/>
</dbReference>
<gene>
    <name evidence="2" type="ORF">SSE37_09343</name>
</gene>
<evidence type="ECO:0000313" key="2">
    <source>
        <dbReference type="EMBL" id="EBA10003.1"/>
    </source>
</evidence>
<accession>A3JZV0</accession>
<dbReference type="eggNOG" id="COG1042">
    <property type="taxonomic scope" value="Bacteria"/>
</dbReference>
<keyword evidence="1" id="KW-0816">Tricarboxylic acid cycle</keyword>
<dbReference type="SUPFAM" id="SSF52210">
    <property type="entry name" value="Succinyl-CoA synthetase domains"/>
    <property type="match status" value="1"/>
</dbReference>
<dbReference type="AlphaFoldDB" id="A3JZV0"/>
<comment type="caution">
    <text evidence="2">The sequence shown here is derived from an EMBL/GenBank/DDBJ whole genome shotgun (WGS) entry which is preliminary data.</text>
</comment>
<dbReference type="GO" id="GO:0005524">
    <property type="term" value="F:ATP binding"/>
    <property type="evidence" value="ECO:0007669"/>
    <property type="project" value="InterPro"/>
</dbReference>
<dbReference type="InterPro" id="IPR013815">
    <property type="entry name" value="ATP_grasp_subdomain_1"/>
</dbReference>
<evidence type="ECO:0000313" key="3">
    <source>
        <dbReference type="Proteomes" id="UP000005713"/>
    </source>
</evidence>
<dbReference type="Pfam" id="PF13549">
    <property type="entry name" value="ATP-grasp_5"/>
    <property type="match status" value="1"/>
</dbReference>
<sequence>MAATFAAMMVGDVALGLVVLDFPRADRCSMDDWMPVLDAVAEAQERSGKPVAVLATLVETLPEAVADACRARGIPMLCDLPAALDAVAAAAFFGQGAEAAPVLLPGDAARGAVIGARLLKRGGRSLTKTRPRRLWRAGVRVPARRQVPVAEAPQTVARIGLPVVVEAVGPAHTTEAGGVALNLCTAEAAEAAAKAMGTPDVLVEEMIEGAVAELLLGVVRDPAHGFVLSLGAGGVLTEVWQDTVSMLLPVIETEVRDALTRLRLAPVLAGWRGAPGADAGAIWQTVDAVQTFVALHASEIADVEINPLMCREKTPWRWMR</sequence>
<reference evidence="2 3" key="1">
    <citation type="submission" date="2006-06" db="EMBL/GenBank/DDBJ databases">
        <authorList>
            <person name="Moran M.A."/>
            <person name="Ferriera S."/>
            <person name="Johnson J."/>
            <person name="Kravitz S."/>
            <person name="Beeson K."/>
            <person name="Sutton G."/>
            <person name="Rogers Y.-H."/>
            <person name="Friedman R."/>
            <person name="Frazier M."/>
            <person name="Venter J.C."/>
        </authorList>
    </citation>
    <scope>NUCLEOTIDE SEQUENCE [LARGE SCALE GENOMIC DNA]</scope>
    <source>
        <strain evidence="2 3">E-37</strain>
    </source>
</reference>
<dbReference type="InterPro" id="IPR016102">
    <property type="entry name" value="Succinyl-CoA_synth-like"/>
</dbReference>
<dbReference type="Gene3D" id="3.30.470.20">
    <property type="entry name" value="ATP-grasp fold, B domain"/>
    <property type="match status" value="1"/>
</dbReference>
<dbReference type="Gene3D" id="3.30.1490.20">
    <property type="entry name" value="ATP-grasp fold, A domain"/>
    <property type="match status" value="1"/>
</dbReference>
<dbReference type="PANTHER" id="PTHR42793">
    <property type="entry name" value="COA BINDING DOMAIN CONTAINING PROTEIN"/>
    <property type="match status" value="1"/>
</dbReference>
<dbReference type="Proteomes" id="UP000005713">
    <property type="component" value="Unassembled WGS sequence"/>
</dbReference>
<protein>
    <submittedName>
        <fullName evidence="2">Acyl-CoA synthetase, putative</fullName>
    </submittedName>
</protein>
<dbReference type="RefSeq" id="WP_005856388.1">
    <property type="nucleotide sequence ID" value="NZ_AAYA01000002.1"/>
</dbReference>
<proteinExistence type="predicted"/>
<keyword evidence="3" id="KW-1185">Reference proteome</keyword>
<organism evidence="2 3">
    <name type="scientific">Sagittula stellata (strain ATCC 700073 / DSM 11524 / E-37)</name>
    <dbReference type="NCBI Taxonomy" id="388399"/>
    <lineage>
        <taxon>Bacteria</taxon>
        <taxon>Pseudomonadati</taxon>
        <taxon>Pseudomonadota</taxon>
        <taxon>Alphaproteobacteria</taxon>
        <taxon>Rhodobacterales</taxon>
        <taxon>Roseobacteraceae</taxon>
        <taxon>Sagittula</taxon>
    </lineage>
</organism>
<dbReference type="GO" id="GO:0006099">
    <property type="term" value="P:tricarboxylic acid cycle"/>
    <property type="evidence" value="ECO:0007669"/>
    <property type="project" value="UniProtKB-KW"/>
</dbReference>
<evidence type="ECO:0000256" key="1">
    <source>
        <dbReference type="ARBA" id="ARBA00022532"/>
    </source>
</evidence>